<evidence type="ECO:0000256" key="5">
    <source>
        <dbReference type="RuleBase" id="RU362028"/>
    </source>
</evidence>
<accession>A0A366E8U6</accession>
<dbReference type="InterPro" id="IPR006224">
    <property type="entry name" value="PsdUridine_synth_RluA-like_CS"/>
</dbReference>
<evidence type="ECO:0000259" key="6">
    <source>
        <dbReference type="Pfam" id="PF00849"/>
    </source>
</evidence>
<dbReference type="InterPro" id="IPR006145">
    <property type="entry name" value="PsdUridine_synth_RsuA/RluA"/>
</dbReference>
<dbReference type="FunFam" id="3.30.2350.10:FF:000005">
    <property type="entry name" value="Pseudouridine synthase"/>
    <property type="match status" value="1"/>
</dbReference>
<dbReference type="NCBIfam" id="TIGR00005">
    <property type="entry name" value="rluA_subfam"/>
    <property type="match status" value="1"/>
</dbReference>
<dbReference type="GO" id="GO:0009982">
    <property type="term" value="F:pseudouridine synthase activity"/>
    <property type="evidence" value="ECO:0007669"/>
    <property type="project" value="InterPro"/>
</dbReference>
<dbReference type="PROSITE" id="PS01129">
    <property type="entry name" value="PSI_RLU"/>
    <property type="match status" value="1"/>
</dbReference>
<comment type="similarity">
    <text evidence="2 5">Belongs to the pseudouridine synthase RluA family.</text>
</comment>
<reference evidence="7 8" key="1">
    <citation type="submission" date="2018-06" db="EMBL/GenBank/DDBJ databases">
        <title>Genomic Encyclopedia of Type Strains, Phase IV (KMG-IV): sequencing the most valuable type-strain genomes for metagenomic binning, comparative biology and taxonomic classification.</title>
        <authorList>
            <person name="Goeker M."/>
        </authorList>
    </citation>
    <scope>NUCLEOTIDE SEQUENCE [LARGE SCALE GENOMIC DNA]</scope>
    <source>
        <strain evidence="7 8">DSM 15140</strain>
    </source>
</reference>
<dbReference type="CDD" id="cd02869">
    <property type="entry name" value="PseudoU_synth_RluA_like"/>
    <property type="match status" value="1"/>
</dbReference>
<dbReference type="PANTHER" id="PTHR21600">
    <property type="entry name" value="MITOCHONDRIAL RNA PSEUDOURIDINE SYNTHASE"/>
    <property type="match status" value="1"/>
</dbReference>
<comment type="catalytic activity">
    <reaction evidence="1 5">
        <text>a uridine in RNA = a pseudouridine in RNA</text>
        <dbReference type="Rhea" id="RHEA:48348"/>
        <dbReference type="Rhea" id="RHEA-COMP:12068"/>
        <dbReference type="Rhea" id="RHEA-COMP:12069"/>
        <dbReference type="ChEBI" id="CHEBI:65314"/>
        <dbReference type="ChEBI" id="CHEBI:65315"/>
    </reaction>
</comment>
<proteinExistence type="inferred from homology"/>
<dbReference type="GO" id="GO:0140098">
    <property type="term" value="F:catalytic activity, acting on RNA"/>
    <property type="evidence" value="ECO:0007669"/>
    <property type="project" value="UniProtKB-ARBA"/>
</dbReference>
<dbReference type="Pfam" id="PF00849">
    <property type="entry name" value="PseudoU_synth_2"/>
    <property type="match status" value="1"/>
</dbReference>
<evidence type="ECO:0000256" key="4">
    <source>
        <dbReference type="PIRSR" id="PIRSR606225-1"/>
    </source>
</evidence>
<dbReference type="InterPro" id="IPR006225">
    <property type="entry name" value="PsdUridine_synth_RluC/D"/>
</dbReference>
<dbReference type="SUPFAM" id="SSF55120">
    <property type="entry name" value="Pseudouridine synthase"/>
    <property type="match status" value="1"/>
</dbReference>
<dbReference type="OrthoDB" id="9807829at2"/>
<evidence type="ECO:0000256" key="1">
    <source>
        <dbReference type="ARBA" id="ARBA00000073"/>
    </source>
</evidence>
<name>A0A366E8U6_9BACI</name>
<evidence type="ECO:0000256" key="2">
    <source>
        <dbReference type="ARBA" id="ARBA00010876"/>
    </source>
</evidence>
<feature type="active site" evidence="4">
    <location>
        <position position="133"/>
    </location>
</feature>
<evidence type="ECO:0000313" key="7">
    <source>
        <dbReference type="EMBL" id="RBO98179.1"/>
    </source>
</evidence>
<sequence length="292" mass="33182">MKWQVSKTEDGLLLKEYLTKVHGFSRRIIRSITSEQGCLLINEMFATVRRKLVEGDMVEVIFPSEKRGPLMHAEPIPLVIIYEDEDVIVIDKQAGMPSIPSHLHKQGTLANALLHHYEQQQLDYTVHIVTRLDRDTSGLMLVAKHRLSHSILSLSQQRGEVNRRYQAIISGHLKLKEGTIDAPIARKSTSIIERIVDPTGKKAITHFRVVEETNDNTVIQIQLETGRTHQIRVHFSYLGNPLVGDDLYGGATDKISRQALHCTDLSFIHPRTKKKIECTSDIPNDMKKISQF</sequence>
<dbReference type="InterPro" id="IPR050188">
    <property type="entry name" value="RluA_PseudoU_synthase"/>
</dbReference>
<dbReference type="STRING" id="200904.GCA_900168775_01268"/>
<protein>
    <recommendedName>
        <fullName evidence="5">Pseudouridine synthase</fullName>
        <ecNumber evidence="5">5.4.99.-</ecNumber>
    </recommendedName>
</protein>
<dbReference type="RefSeq" id="WP_113868564.1">
    <property type="nucleotide sequence ID" value="NZ_BAABQN010000005.1"/>
</dbReference>
<organism evidence="7 8">
    <name type="scientific">Paraliobacillus ryukyuensis</name>
    <dbReference type="NCBI Taxonomy" id="200904"/>
    <lineage>
        <taxon>Bacteria</taxon>
        <taxon>Bacillati</taxon>
        <taxon>Bacillota</taxon>
        <taxon>Bacilli</taxon>
        <taxon>Bacillales</taxon>
        <taxon>Bacillaceae</taxon>
        <taxon>Paraliobacillus</taxon>
    </lineage>
</organism>
<keyword evidence="8" id="KW-1185">Reference proteome</keyword>
<evidence type="ECO:0000313" key="8">
    <source>
        <dbReference type="Proteomes" id="UP000252254"/>
    </source>
</evidence>
<keyword evidence="3 5" id="KW-0413">Isomerase</keyword>
<evidence type="ECO:0000256" key="3">
    <source>
        <dbReference type="ARBA" id="ARBA00023235"/>
    </source>
</evidence>
<dbReference type="EMBL" id="QNRI01000005">
    <property type="protein sequence ID" value="RBO98179.1"/>
    <property type="molecule type" value="Genomic_DNA"/>
</dbReference>
<dbReference type="PANTHER" id="PTHR21600:SF35">
    <property type="entry name" value="PSEUDOURIDINE SYNTHASE"/>
    <property type="match status" value="1"/>
</dbReference>
<comment type="caution">
    <text evidence="7">The sequence shown here is derived from an EMBL/GenBank/DDBJ whole genome shotgun (WGS) entry which is preliminary data.</text>
</comment>
<dbReference type="AlphaFoldDB" id="A0A366E8U6"/>
<dbReference type="GO" id="GO:0003723">
    <property type="term" value="F:RNA binding"/>
    <property type="evidence" value="ECO:0007669"/>
    <property type="project" value="InterPro"/>
</dbReference>
<dbReference type="GO" id="GO:0000455">
    <property type="term" value="P:enzyme-directed rRNA pseudouridine synthesis"/>
    <property type="evidence" value="ECO:0007669"/>
    <property type="project" value="TreeGrafter"/>
</dbReference>
<dbReference type="EC" id="5.4.99.-" evidence="5"/>
<dbReference type="Gene3D" id="3.30.2350.10">
    <property type="entry name" value="Pseudouridine synthase"/>
    <property type="match status" value="1"/>
</dbReference>
<gene>
    <name evidence="7" type="ORF">DES48_10528</name>
</gene>
<comment type="function">
    <text evidence="5">Responsible for synthesis of pseudouridine from uracil.</text>
</comment>
<feature type="domain" description="Pseudouridine synthase RsuA/RluA-like" evidence="6">
    <location>
        <begin position="86"/>
        <end position="236"/>
    </location>
</feature>
<dbReference type="Proteomes" id="UP000252254">
    <property type="component" value="Unassembled WGS sequence"/>
</dbReference>
<dbReference type="InterPro" id="IPR020103">
    <property type="entry name" value="PsdUridine_synth_cat_dom_sf"/>
</dbReference>